<dbReference type="PANTHER" id="PTHR30302">
    <property type="entry name" value="HYDROGENASE 1 MATURATION PROTEASE"/>
    <property type="match status" value="1"/>
</dbReference>
<accession>A0A1A2TMN9</accession>
<dbReference type="PANTHER" id="PTHR30302:SF1">
    <property type="entry name" value="HYDROGENASE 2 MATURATION PROTEASE"/>
    <property type="match status" value="1"/>
</dbReference>
<sequence>MSRNIVVIGLGNSYRCDDGVGIAAAQALDDMALPGVRVVTGIAEPMGLIETWSGAALAVVIDAAAANPSVPGRIRRCTARDAADESAKFSSHGMNLGRTQSLGQALGRLPDALVVFTVEAADTGHGVGLTPPVAAAVPEVVGLVAAEINCARLSTKR</sequence>
<reference evidence="5 6" key="1">
    <citation type="submission" date="2016-06" db="EMBL/GenBank/DDBJ databases">
        <authorList>
            <person name="Kjaerup R.B."/>
            <person name="Dalgaard T.S."/>
            <person name="Juul-Madsen H.R."/>
        </authorList>
    </citation>
    <scope>NUCLEOTIDE SEQUENCE [LARGE SCALE GENOMIC DNA]</scope>
    <source>
        <strain evidence="5 6">E152</strain>
    </source>
</reference>
<dbReference type="AlphaFoldDB" id="A0A1A2SPB6"/>
<dbReference type="CDD" id="cd00518">
    <property type="entry name" value="H2MP"/>
    <property type="match status" value="1"/>
</dbReference>
<organism evidence="5 6">
    <name type="scientific">Mycobacterium mantenii</name>
    <dbReference type="NCBI Taxonomy" id="560555"/>
    <lineage>
        <taxon>Bacteria</taxon>
        <taxon>Bacillati</taxon>
        <taxon>Actinomycetota</taxon>
        <taxon>Actinomycetes</taxon>
        <taxon>Mycobacteriales</taxon>
        <taxon>Mycobacteriaceae</taxon>
        <taxon>Mycobacterium</taxon>
        <taxon>Mycobacterium avium complex (MAC)</taxon>
    </lineage>
</organism>
<evidence type="ECO:0000256" key="1">
    <source>
        <dbReference type="ARBA" id="ARBA00006814"/>
    </source>
</evidence>
<dbReference type="InterPro" id="IPR023430">
    <property type="entry name" value="Pept_HybD-like_dom_sf"/>
</dbReference>
<dbReference type="InterPro" id="IPR000671">
    <property type="entry name" value="Peptidase_A31"/>
</dbReference>
<name>A0A1A2SPB6_MYCNT</name>
<dbReference type="GO" id="GO:0008047">
    <property type="term" value="F:enzyme activator activity"/>
    <property type="evidence" value="ECO:0007669"/>
    <property type="project" value="InterPro"/>
</dbReference>
<evidence type="ECO:0000256" key="4">
    <source>
        <dbReference type="ARBA" id="ARBA00022801"/>
    </source>
</evidence>
<accession>A0A1A2SPB6</accession>
<dbReference type="Gene3D" id="3.40.50.1450">
    <property type="entry name" value="HybD-like"/>
    <property type="match status" value="1"/>
</dbReference>
<dbReference type="EMBL" id="LZJU01000211">
    <property type="protein sequence ID" value="OBH65602.1"/>
    <property type="molecule type" value="Genomic_DNA"/>
</dbReference>
<dbReference type="Proteomes" id="UP000092389">
    <property type="component" value="Unassembled WGS sequence"/>
</dbReference>
<gene>
    <name evidence="5" type="ORF">A5683_12135</name>
</gene>
<dbReference type="GO" id="GO:0004190">
    <property type="term" value="F:aspartic-type endopeptidase activity"/>
    <property type="evidence" value="ECO:0007669"/>
    <property type="project" value="UniProtKB-KW"/>
</dbReference>
<dbReference type="NCBIfam" id="TIGR00072">
    <property type="entry name" value="hydrog_prot"/>
    <property type="match status" value="1"/>
</dbReference>
<protein>
    <submittedName>
        <fullName evidence="5">Peptidase M52</fullName>
    </submittedName>
</protein>
<evidence type="ECO:0000313" key="6">
    <source>
        <dbReference type="Proteomes" id="UP000092389"/>
    </source>
</evidence>
<evidence type="ECO:0000256" key="3">
    <source>
        <dbReference type="ARBA" id="ARBA00022750"/>
    </source>
</evidence>
<evidence type="ECO:0000313" key="5">
    <source>
        <dbReference type="EMBL" id="OBH65602.1"/>
    </source>
</evidence>
<comment type="similarity">
    <text evidence="1">Belongs to the peptidase A31 family.</text>
</comment>
<keyword evidence="3" id="KW-0064">Aspartyl protease</keyword>
<dbReference type="OrthoDB" id="164170at2"/>
<dbReference type="GO" id="GO:0016485">
    <property type="term" value="P:protein processing"/>
    <property type="evidence" value="ECO:0007669"/>
    <property type="project" value="TreeGrafter"/>
</dbReference>
<dbReference type="Pfam" id="PF01750">
    <property type="entry name" value="HycI"/>
    <property type="match status" value="1"/>
</dbReference>
<comment type="caution">
    <text evidence="5">The sequence shown here is derived from an EMBL/GenBank/DDBJ whole genome shotgun (WGS) entry which is preliminary data.</text>
</comment>
<dbReference type="SUPFAM" id="SSF53163">
    <property type="entry name" value="HybD-like"/>
    <property type="match status" value="1"/>
</dbReference>
<keyword evidence="2" id="KW-0645">Protease</keyword>
<keyword evidence="4" id="KW-0378">Hydrolase</keyword>
<proteinExistence type="inferred from homology"/>
<evidence type="ECO:0000256" key="2">
    <source>
        <dbReference type="ARBA" id="ARBA00022670"/>
    </source>
</evidence>